<name>A0ABS9J771_9FLAO</name>
<dbReference type="PANTHER" id="PTHR11614">
    <property type="entry name" value="PHOSPHOLIPASE-RELATED"/>
    <property type="match status" value="1"/>
</dbReference>
<dbReference type="InterPro" id="IPR051044">
    <property type="entry name" value="MAG_DAG_Lipase"/>
</dbReference>
<dbReference type="Pfam" id="PF12146">
    <property type="entry name" value="Hydrolase_4"/>
    <property type="match status" value="1"/>
</dbReference>
<keyword evidence="3" id="KW-1185">Reference proteome</keyword>
<comment type="caution">
    <text evidence="2">The sequence shown here is derived from an EMBL/GenBank/DDBJ whole genome shotgun (WGS) entry which is preliminary data.</text>
</comment>
<dbReference type="InterPro" id="IPR022742">
    <property type="entry name" value="Hydrolase_4"/>
</dbReference>
<dbReference type="RefSeq" id="WP_236960538.1">
    <property type="nucleotide sequence ID" value="NZ_JAETXX010000015.1"/>
</dbReference>
<dbReference type="Gene3D" id="3.40.50.1820">
    <property type="entry name" value="alpha/beta hydrolase"/>
    <property type="match status" value="1"/>
</dbReference>
<evidence type="ECO:0000313" key="2">
    <source>
        <dbReference type="EMBL" id="MCF8716281.1"/>
    </source>
</evidence>
<proteinExistence type="predicted"/>
<dbReference type="SUPFAM" id="SSF53474">
    <property type="entry name" value="alpha/beta-Hydrolases"/>
    <property type="match status" value="1"/>
</dbReference>
<dbReference type="Proteomes" id="UP000829517">
    <property type="component" value="Unassembled WGS sequence"/>
</dbReference>
<evidence type="ECO:0000313" key="3">
    <source>
        <dbReference type="Proteomes" id="UP000829517"/>
    </source>
</evidence>
<dbReference type="InterPro" id="IPR029058">
    <property type="entry name" value="AB_hydrolase_fold"/>
</dbReference>
<evidence type="ECO:0000259" key="1">
    <source>
        <dbReference type="Pfam" id="PF12146"/>
    </source>
</evidence>
<protein>
    <submittedName>
        <fullName evidence="2">Lysophospholipase</fullName>
    </submittedName>
</protein>
<feature type="domain" description="Serine aminopeptidase S33" evidence="1">
    <location>
        <begin position="24"/>
        <end position="258"/>
    </location>
</feature>
<gene>
    <name evidence="2" type="ORF">JM658_15730</name>
</gene>
<accession>A0ABS9J771</accession>
<dbReference type="EMBL" id="JAETXX010000015">
    <property type="protein sequence ID" value="MCF8716281.1"/>
    <property type="molecule type" value="Genomic_DNA"/>
</dbReference>
<sequence>MQHQGFDFYCSNKRLFGQYWHGEKMKAAVMLVHGMGEHSGRYTGSVIPELVDAGYVVFSYDHFGHGHSEGKRGHCPSYKAVLDSVDAIITEKNDRFPELPTFLYGHSMGGNVVLNYVMRRKPTLQGVIASSPFLRMAFDPPGWKMSAGKVCYYMLPFITMPSGIKAKYISRDESEIEKYKDDPLVHDRVSPNFTIPFIKWGEWVLNNPKELEIPLLLFHGSGDHITSHWASKAFAKQSNLITFKLYKGGYHELHNDLDREDVFETIVDWLDKQLLADLVEI</sequence>
<reference evidence="2 3" key="1">
    <citation type="submission" date="2021-01" db="EMBL/GenBank/DDBJ databases">
        <title>Genome sequencing of Joostella atrarenae M1-2 (= KCTC 23194).</title>
        <authorList>
            <person name="Zakaria M.R."/>
            <person name="Lam M.Q."/>
            <person name="Chong C.S."/>
        </authorList>
    </citation>
    <scope>NUCLEOTIDE SEQUENCE [LARGE SCALE GENOMIC DNA]</scope>
    <source>
        <strain evidence="2 3">M1-2</strain>
    </source>
</reference>
<organism evidence="2 3">
    <name type="scientific">Joostella atrarenae</name>
    <dbReference type="NCBI Taxonomy" id="679257"/>
    <lineage>
        <taxon>Bacteria</taxon>
        <taxon>Pseudomonadati</taxon>
        <taxon>Bacteroidota</taxon>
        <taxon>Flavobacteriia</taxon>
        <taxon>Flavobacteriales</taxon>
        <taxon>Flavobacteriaceae</taxon>
        <taxon>Joostella</taxon>
    </lineage>
</organism>